<protein>
    <submittedName>
        <fullName evidence="1">Zinc finger CCHC domain-containing protein</fullName>
    </submittedName>
</protein>
<comment type="caution">
    <text evidence="1">The sequence shown here is derived from an EMBL/GenBank/DDBJ whole genome shotgun (WGS) entry which is preliminary data.</text>
</comment>
<accession>A0A392P2J7</accession>
<dbReference type="Proteomes" id="UP000265520">
    <property type="component" value="Unassembled WGS sequence"/>
</dbReference>
<name>A0A392P2J7_9FABA</name>
<reference evidence="1 2" key="1">
    <citation type="journal article" date="2018" name="Front. Plant Sci.">
        <title>Red Clover (Trifolium pratense) and Zigzag Clover (T. medium) - A Picture of Genomic Similarities and Differences.</title>
        <authorList>
            <person name="Dluhosova J."/>
            <person name="Istvanek J."/>
            <person name="Nedelnik J."/>
            <person name="Repkova J."/>
        </authorList>
    </citation>
    <scope>NUCLEOTIDE SEQUENCE [LARGE SCALE GENOMIC DNA]</scope>
    <source>
        <strain evidence="2">cv. 10/8</strain>
        <tissue evidence="1">Leaf</tissue>
    </source>
</reference>
<proteinExistence type="predicted"/>
<dbReference type="AlphaFoldDB" id="A0A392P2J7"/>
<organism evidence="1 2">
    <name type="scientific">Trifolium medium</name>
    <dbReference type="NCBI Taxonomy" id="97028"/>
    <lineage>
        <taxon>Eukaryota</taxon>
        <taxon>Viridiplantae</taxon>
        <taxon>Streptophyta</taxon>
        <taxon>Embryophyta</taxon>
        <taxon>Tracheophyta</taxon>
        <taxon>Spermatophyta</taxon>
        <taxon>Magnoliopsida</taxon>
        <taxon>eudicotyledons</taxon>
        <taxon>Gunneridae</taxon>
        <taxon>Pentapetalae</taxon>
        <taxon>rosids</taxon>
        <taxon>fabids</taxon>
        <taxon>Fabales</taxon>
        <taxon>Fabaceae</taxon>
        <taxon>Papilionoideae</taxon>
        <taxon>50 kb inversion clade</taxon>
        <taxon>NPAAA clade</taxon>
        <taxon>Hologalegina</taxon>
        <taxon>IRL clade</taxon>
        <taxon>Trifolieae</taxon>
        <taxon>Trifolium</taxon>
    </lineage>
</organism>
<sequence length="59" mass="6405">MELEVGLEVTEKTVVISEEGVRETVHAENVSLSLKDENPNGSVGIGRRAPYQAIRARGL</sequence>
<dbReference type="EMBL" id="LXQA010060268">
    <property type="protein sequence ID" value="MCI05954.1"/>
    <property type="molecule type" value="Genomic_DNA"/>
</dbReference>
<evidence type="ECO:0000313" key="2">
    <source>
        <dbReference type="Proteomes" id="UP000265520"/>
    </source>
</evidence>
<keyword evidence="2" id="KW-1185">Reference proteome</keyword>
<evidence type="ECO:0000313" key="1">
    <source>
        <dbReference type="EMBL" id="MCI05954.1"/>
    </source>
</evidence>